<keyword evidence="1" id="KW-0808">Transferase</keyword>
<dbReference type="PIRSF" id="PIRSF018637">
    <property type="entry name" value="TrmK"/>
    <property type="match status" value="1"/>
</dbReference>
<keyword evidence="2" id="KW-1185">Reference proteome</keyword>
<keyword evidence="1" id="KW-0489">Methyltransferase</keyword>
<dbReference type="GO" id="GO:0032259">
    <property type="term" value="P:methylation"/>
    <property type="evidence" value="ECO:0007669"/>
    <property type="project" value="UniProtKB-KW"/>
</dbReference>
<evidence type="ECO:0000313" key="2">
    <source>
        <dbReference type="Proteomes" id="UP000092024"/>
    </source>
</evidence>
<dbReference type="Proteomes" id="UP000092024">
    <property type="component" value="Unassembled WGS sequence"/>
</dbReference>
<dbReference type="STRING" id="1844972.A7K91_23530"/>
<gene>
    <name evidence="1" type="ORF">A7K91_23530</name>
</gene>
<dbReference type="InterPro" id="IPR006901">
    <property type="entry name" value="TrmK"/>
</dbReference>
<dbReference type="OrthoDB" id="5881184at2"/>
<organism evidence="1 2">
    <name type="scientific">Paenibacillus oryzae</name>
    <dbReference type="NCBI Taxonomy" id="1844972"/>
    <lineage>
        <taxon>Bacteria</taxon>
        <taxon>Bacillati</taxon>
        <taxon>Bacillota</taxon>
        <taxon>Bacilli</taxon>
        <taxon>Bacillales</taxon>
        <taxon>Paenibacillaceae</taxon>
        <taxon>Paenibacillus</taxon>
    </lineage>
</organism>
<dbReference type="SUPFAM" id="SSF53335">
    <property type="entry name" value="S-adenosyl-L-methionine-dependent methyltransferases"/>
    <property type="match status" value="1"/>
</dbReference>
<protein>
    <submittedName>
        <fullName evidence="1">SAM-dependent methyltransferase</fullName>
    </submittedName>
</protein>
<dbReference type="Gene3D" id="3.40.50.150">
    <property type="entry name" value="Vaccinia Virus protein VP39"/>
    <property type="match status" value="1"/>
</dbReference>
<dbReference type="InterPro" id="IPR029063">
    <property type="entry name" value="SAM-dependent_MTases_sf"/>
</dbReference>
<comment type="caution">
    <text evidence="1">The sequence shown here is derived from an EMBL/GenBank/DDBJ whole genome shotgun (WGS) entry which is preliminary data.</text>
</comment>
<dbReference type="AlphaFoldDB" id="A0A1A5YC35"/>
<proteinExistence type="predicted"/>
<accession>A0A1A5YC35</accession>
<dbReference type="PANTHER" id="PTHR38451">
    <property type="entry name" value="TRNA (ADENINE(22)-N(1))-METHYLTRANSFERASE"/>
    <property type="match status" value="1"/>
</dbReference>
<dbReference type="PANTHER" id="PTHR38451:SF1">
    <property type="entry name" value="TRNA (ADENINE(22)-N(1))-METHYLTRANSFERASE"/>
    <property type="match status" value="1"/>
</dbReference>
<name>A0A1A5YC35_9BACL</name>
<dbReference type="EMBL" id="LYPA01000075">
    <property type="protein sequence ID" value="OBR63166.1"/>
    <property type="molecule type" value="Genomic_DNA"/>
</dbReference>
<dbReference type="GO" id="GO:0160105">
    <property type="term" value="F:tRNA (adenine(22)-N1)-methyltransferase activity"/>
    <property type="evidence" value="ECO:0007669"/>
    <property type="project" value="InterPro"/>
</dbReference>
<reference evidence="1 2" key="1">
    <citation type="submission" date="2016-05" db="EMBL/GenBank/DDBJ databases">
        <title>Paenibacillus oryzae. sp. nov., isolated from the rice root.</title>
        <authorList>
            <person name="Zhang J."/>
            <person name="Zhang X."/>
        </authorList>
    </citation>
    <scope>NUCLEOTIDE SEQUENCE [LARGE SCALE GENOMIC DNA]</scope>
    <source>
        <strain evidence="1 2">1DrF-4</strain>
    </source>
</reference>
<sequence>MELSKRLRLVADYIADGAALADIGSDHALLPVYLLQSGKISKAIAGEVNPGPFKAAQKAALAAGLTDRLSVRRGDGLAVLEPGEADTITIAGMGGALMSSILEAGRANGKLEGVSRLVLQPNIGEDAVRVWLLEHNWYLTDEAVLEEDGKIYEVLHAVRDAEAAPKNEALYDGAFLPLPFEPELKKVILIRMGPHLLRQPTAVLIAKWQSEIIKLERIWSQMAESSVQESMAKREQFRKEIDLLKEVLACLPTDKASFR</sequence>
<dbReference type="Pfam" id="PF04816">
    <property type="entry name" value="TrmK"/>
    <property type="match status" value="1"/>
</dbReference>
<evidence type="ECO:0000313" key="1">
    <source>
        <dbReference type="EMBL" id="OBR63166.1"/>
    </source>
</evidence>
<dbReference type="Gene3D" id="1.10.287.1890">
    <property type="match status" value="1"/>
</dbReference>